<evidence type="ECO:0000313" key="1">
    <source>
        <dbReference type="EMBL" id="QJH93229.1"/>
    </source>
</evidence>
<organism evidence="1">
    <name type="scientific">viral metagenome</name>
    <dbReference type="NCBI Taxonomy" id="1070528"/>
    <lineage>
        <taxon>unclassified sequences</taxon>
        <taxon>metagenomes</taxon>
        <taxon>organismal metagenomes</taxon>
    </lineage>
</organism>
<dbReference type="EMBL" id="MT143958">
    <property type="protein sequence ID" value="QJH93229.1"/>
    <property type="molecule type" value="Genomic_DNA"/>
</dbReference>
<proteinExistence type="predicted"/>
<name>A0A6M3X6H8_9ZZZZ</name>
<dbReference type="AlphaFoldDB" id="A0A6M3X6H8"/>
<reference evidence="1" key="1">
    <citation type="submission" date="2020-03" db="EMBL/GenBank/DDBJ databases">
        <title>The deep terrestrial virosphere.</title>
        <authorList>
            <person name="Holmfeldt K."/>
            <person name="Nilsson E."/>
            <person name="Simone D."/>
            <person name="Lopez-Fernandez M."/>
            <person name="Wu X."/>
            <person name="de Brujin I."/>
            <person name="Lundin D."/>
            <person name="Andersson A."/>
            <person name="Bertilsson S."/>
            <person name="Dopson M."/>
        </authorList>
    </citation>
    <scope>NUCLEOTIDE SEQUENCE</scope>
    <source>
        <strain evidence="1">MM171B03584</strain>
    </source>
</reference>
<protein>
    <submittedName>
        <fullName evidence="1">Uncharacterized protein</fullName>
    </submittedName>
</protein>
<sequence length="71" mass="7884">MGYALMFGKCCACGGLTSFNPVKVPSVRINGTKEPVCKFCIEDANKKRKEMGLETFNVPEDAYEPCNEMEL</sequence>
<accession>A0A6M3X6H8</accession>
<gene>
    <name evidence="1" type="ORF">MM171B03584_0003</name>
</gene>